<evidence type="ECO:0000256" key="1">
    <source>
        <dbReference type="SAM" id="Phobius"/>
    </source>
</evidence>
<dbReference type="InterPro" id="IPR052918">
    <property type="entry name" value="Motility_Chemotaxis_Reg"/>
</dbReference>
<dbReference type="PANTHER" id="PTHR35580:SF1">
    <property type="entry name" value="PHYTASE-LIKE DOMAIN-CONTAINING PROTEIN"/>
    <property type="match status" value="1"/>
</dbReference>
<proteinExistence type="predicted"/>
<comment type="caution">
    <text evidence="3">The sequence shown here is derived from an EMBL/GenBank/DDBJ whole genome shotgun (WGS) entry which is preliminary data.</text>
</comment>
<sequence length="2942" mass="308295">MKKNDHTQLFNLGVELTKTYADACLGIRRNGRVLLGVVGLVLFWSVLGSAQDYAAHRTAADVDVPQAQSALAQANAFLRFEQNVGQFPEGNLLFKATDAQATYFFTQNEIRSVVASAKDSMQTAYALQFVGANEGVDIQGIGRPRSEHGATNYMTAAGSFGDVPMHNRLHYTNLWDGVNAHFYESREGKGSMKYDFIVQPNADPSVVRLKMDGVTDLKINAQGELEFTTPFGTLQKGKPYTYQMVDGKQVEVASEYTLNEQGEIGFKLGNYNASLPLVIDPIALKWSTYLMAGTQQVWDIYVHPTTGRIYLVGQTQSASFPNTLGRPFGGGITDAFVTCMEKDGTTLVWSTFLGGSGTDIPYAVSVDTAGDVYVAGSTSSTNFPVNGTTTAYDASHNGNNDIFVVRLNSTGATLKYSSYVGGGGNDVGNFFRKLVVSNGKVYVGSASRSTDFPTTTGAYQASKLGTNDAGVLFCLNTNVGGAAGLEMSTFFNDAAGTSSSNFSVFSEIEEDKDGNLWLVGYARFAPNFPISDNAVQKYADFGYTGTTEANFVAKFSKTGQYLYSSWVHPLWSPSNSNFSWGTQLVPSLDVDAAGNVYIGAATYITGATATTVKKAPNILAFHELSPLSKLEYYSNDMALGYLAKIPYDLSPQYDFVSVFPSQAADNLADPEVAVDKKGNIHLLTHGGDYDGDSYHPLTAGAVNTVIQDNASPSVYYVLPPSGNSVLYGTVLNSRFSYTYNGMFVNDDCEAYLISISSNSGADDNYPITPSYRDFETNTQKTVYNGTTKTNWALSVFHEPVPNGNTINNFAPGNNTFCVGGLIYQNPNDGPILGSPLTYTSGNGSSASHNLPNIRYDLGPVTAHPTPASPAIQYQWQKSLNGGATWVNIPGGNLSVLKPDPESAAGTVQYRRTTVGFCCDALVSNVATATIAGNFDLQINGPTDPVYYCPGTAEALPITITGASGNISWQWYNGFSPATASEISPASGSGTAASFAASIPAAQSMDGQYRLVVTDAGGCKREYLLNINRLTMPAFPGGPIAALCPGSTGNSIVLGPTPNPLLEYSWTGPGGFTSSLPNPEVTVAGDYFLRVRQVGDPSFCAAGETMVNVPAPMAHDVALTALPDVTFCQDDNPTPIGLSGAAPAGYVFQWSPGINLDNQQAYSPSFDPGSLPFGQSPIATVEYTFTALRLSDGCIYEDKITVTDVELALPQAGSDQALCGGTTTTLGRTQTTGQYFQWAAVSTTFPGGLAALVSDPDFLIDGVNANSGTGKFATVQLPAATTSCYNVFYVLRSSFLPFANTCFATDTVRVTVCPPNVCSPCPEVTANAEGTDGVCSGENTILTASSFSGLNIEWTTYSVNGVVQPANTPPQGLFTVVGGTKGVAIAAMGPHPNQVVPDINDGVWGWGTANVVVYRVRSYGFIGNTEADCSIFVQVFSDQVSTPVIGVLDKSLCTFPAPGVPLTSGGMTAPYTVSGVDYTQAPNSSLNWTWAEQGGGTGSIQSGGDTPFPTLNPSVLTNYVVTAADPVTGCQAMDIMQVTVVSIVANAGSDISTACEGALVQLGTAAQPNHSYSWSPTVGLNFPIGTPNSMTAQPFLILPSVATTYTVTVTESTTGCQATDEVLITPSTTPPAAITPNTYSGCPDGSFRIRPASPSFYSTVGNTFAWTAGAGADIAWLSATNVYSPTVTLPAGFTGPATFNLTITKGTCGSVSTTVTIDNTTPNYIIPATAAANCTAPLTQIGITGTATSGYTYVWSPAAGLFTNSTGTTPYNGTSSVPRPYVLVAEPTTYTLTVRNTATGCVFTDEILVSPPAGVLADAGPDQFYCPSTPITIGGSSTGTSFAWTAVGYNSDPIGTPATPTAGQQATMLGYLSSTTAANPTFNQTTYAPGKYVYRISASIAGCTISDEVTIIVPVFPTDPVGQTQSVCLGESVQIGPLAPNTLNYVWSALSPATAGNTISNGSSSNPTVTPTTNTIYQAFITDGASGCQIIATVLVTVTPSPVIDVVMVPVECAPATGFDLTAQIPNYATYSSPSWTQFSVPGAAVATPTSVSPTQTINYFLVAANEFGCTDTARVTVNVANPQTPVIAPSADVDCQTLTADLTAFEGNVSQAGYTFEWHTANNTLPGTLVADPTMVGSGTYYLFEKANSPANCYSASDAIVISSAICEPQCNFTTSSTTPECHANGTPEDGADDYFTFSINVANSLQGSLTYTVTATQGGNPIAVTLANGLPATAVNCNLDTPLRTPAGTAGGGDIVLTITDNVHGCTTTISIVDPGTCAVTCVPGTPSMVMYSYDTQVSLTELNNLAIIIPQFDDMGGTRTLTSVNLAYGVGQTTTATMENSAANPQDAEIEFRVRSLLFLDGNTIANNVINTPATLYSFPTGIPVPASGSWPGDVGTHTSSAASMPWLTPEKLTFFKDPRTDPRWVTNATGNPSDDDDIIYFPPTEVNATGNFTYSTVAELAPFIGNGFVPLSTSTLSGLSTIGGGGNIAVNQATRAYASAKVTYTYECAAVCVNPTATLTPTAATCTGSTANNDGTITLAAATNATHYGVSLGATYTGPTTIAGATAFDAGADLPLDIITNAPNVGATYVVRLFNGADDCFVDEVVMVAANSCGPPPTCDCTDYIYLNDEDLDVVHKFRINGNGSLTEIGSPWLSGIQDPHGIASDLNGNNYIAEFSGGQFIWKVSPLGTVIDDTFIDKQQNSTPGYQTFNIGSKDGILYAFDPNGGRNQVIAYELCTGEEIGRVNVGSNSTETILAWGFYVDETSWYIATRRPFAEGFGEIFTGSLDTALFTSPATNAGVLAIPTAVSPMGVTRDNDGNYYVITNQSITGNGGNPRIRKYSPTGVELAVVNDNTDNGVMGHATNGVAGWWGARGIIFSPSSGLLYVSSKENCVTVFDTNLNELTTLNIGNPLNGSPKGIGIVTECCPTQTPVTIEQTL</sequence>
<name>A0A923PM79_9BACT</name>
<evidence type="ECO:0000313" key="4">
    <source>
        <dbReference type="Proteomes" id="UP000650081"/>
    </source>
</evidence>
<dbReference type="InterPro" id="IPR057708">
    <property type="entry name" value="DUF7948"/>
</dbReference>
<keyword evidence="4" id="KW-1185">Reference proteome</keyword>
<evidence type="ECO:0000313" key="3">
    <source>
        <dbReference type="EMBL" id="MBC6994261.1"/>
    </source>
</evidence>
<accession>A0A923PM79</accession>
<evidence type="ECO:0000259" key="2">
    <source>
        <dbReference type="Pfam" id="PF25778"/>
    </source>
</evidence>
<dbReference type="PANTHER" id="PTHR35580">
    <property type="entry name" value="CELL SURFACE GLYCOPROTEIN (S-LAYER PROTEIN)-LIKE PROTEIN"/>
    <property type="match status" value="1"/>
</dbReference>
<feature type="domain" description="DUF7948" evidence="2">
    <location>
        <begin position="80"/>
        <end position="282"/>
    </location>
</feature>
<dbReference type="InterPro" id="IPR010620">
    <property type="entry name" value="SBBP_repeat"/>
</dbReference>
<dbReference type="Pfam" id="PF25778">
    <property type="entry name" value="DUF7948"/>
    <property type="match status" value="1"/>
</dbReference>
<keyword evidence="1" id="KW-0472">Membrane</keyword>
<dbReference type="Proteomes" id="UP000650081">
    <property type="component" value="Unassembled WGS sequence"/>
</dbReference>
<keyword evidence="1" id="KW-0812">Transmembrane</keyword>
<dbReference type="NCBIfam" id="NF033208">
    <property type="entry name" value="choice_anch_E"/>
    <property type="match status" value="1"/>
</dbReference>
<reference evidence="3" key="1">
    <citation type="submission" date="2020-08" db="EMBL/GenBank/DDBJ databases">
        <title>Lewinella bacteria from marine environments.</title>
        <authorList>
            <person name="Zhong Y."/>
        </authorList>
    </citation>
    <scope>NUCLEOTIDE SEQUENCE</scope>
    <source>
        <strain evidence="3">KCTC 42187</strain>
    </source>
</reference>
<feature type="transmembrane region" description="Helical" evidence="1">
    <location>
        <begin position="33"/>
        <end position="50"/>
    </location>
</feature>
<dbReference type="SUPFAM" id="SSF63829">
    <property type="entry name" value="Calcium-dependent phosphotriesterase"/>
    <property type="match status" value="1"/>
</dbReference>
<gene>
    <name evidence="3" type="ORF">H9S92_08815</name>
</gene>
<dbReference type="Pfam" id="PF06739">
    <property type="entry name" value="SBBP"/>
    <property type="match status" value="1"/>
</dbReference>
<protein>
    <submittedName>
        <fullName evidence="3">SBBP repeat-containing protein</fullName>
    </submittedName>
</protein>
<dbReference type="EMBL" id="JACSIT010000092">
    <property type="protein sequence ID" value="MBC6994261.1"/>
    <property type="molecule type" value="Genomic_DNA"/>
</dbReference>
<organism evidence="3 4">
    <name type="scientific">Neolewinella lacunae</name>
    <dbReference type="NCBI Taxonomy" id="1517758"/>
    <lineage>
        <taxon>Bacteria</taxon>
        <taxon>Pseudomonadati</taxon>
        <taxon>Bacteroidota</taxon>
        <taxon>Saprospiria</taxon>
        <taxon>Saprospirales</taxon>
        <taxon>Lewinellaceae</taxon>
        <taxon>Neolewinella</taxon>
    </lineage>
</organism>
<dbReference type="RefSeq" id="WP_187466348.1">
    <property type="nucleotide sequence ID" value="NZ_JACSIT010000092.1"/>
</dbReference>
<keyword evidence="1" id="KW-1133">Transmembrane helix</keyword>